<organism evidence="5 6">
    <name type="scientific">Acidiphilium rubrum</name>
    <dbReference type="NCBI Taxonomy" id="526"/>
    <lineage>
        <taxon>Bacteria</taxon>
        <taxon>Pseudomonadati</taxon>
        <taxon>Pseudomonadota</taxon>
        <taxon>Alphaproteobacteria</taxon>
        <taxon>Acetobacterales</taxon>
        <taxon>Acidocellaceae</taxon>
        <taxon>Acidiphilium</taxon>
    </lineage>
</organism>
<dbReference type="GO" id="GO:0008999">
    <property type="term" value="F:protein-N-terminal-alanine acetyltransferase activity"/>
    <property type="evidence" value="ECO:0007669"/>
    <property type="project" value="TreeGrafter"/>
</dbReference>
<dbReference type="SUPFAM" id="SSF55729">
    <property type="entry name" value="Acyl-CoA N-acyltransferases (Nat)"/>
    <property type="match status" value="1"/>
</dbReference>
<dbReference type="InterPro" id="IPR000182">
    <property type="entry name" value="GNAT_dom"/>
</dbReference>
<dbReference type="AlphaFoldDB" id="A0A8G2CKD9"/>
<proteinExistence type="inferred from homology"/>
<keyword evidence="6" id="KW-1185">Reference proteome</keyword>
<dbReference type="OrthoDB" id="9801669at2"/>
<dbReference type="InterPro" id="IPR016181">
    <property type="entry name" value="Acyl_CoA_acyltransferase"/>
</dbReference>
<dbReference type="PROSITE" id="PS51186">
    <property type="entry name" value="GNAT"/>
    <property type="match status" value="1"/>
</dbReference>
<accession>A0A8G2CKD9</accession>
<dbReference type="RefSeq" id="WP_029313383.1">
    <property type="nucleotide sequence ID" value="NZ_FTNE01000008.1"/>
</dbReference>
<keyword evidence="2" id="KW-0012">Acyltransferase</keyword>
<feature type="domain" description="N-acetyltransferase" evidence="4">
    <location>
        <begin position="1"/>
        <end position="162"/>
    </location>
</feature>
<keyword evidence="1 5" id="KW-0808">Transferase</keyword>
<evidence type="ECO:0000256" key="3">
    <source>
        <dbReference type="ARBA" id="ARBA00038502"/>
    </source>
</evidence>
<dbReference type="EMBL" id="FTNE01000008">
    <property type="protein sequence ID" value="SIQ73773.1"/>
    <property type="molecule type" value="Genomic_DNA"/>
</dbReference>
<gene>
    <name evidence="5" type="ORF">SAMN05421828_108151</name>
</gene>
<name>A0A8G2CKD9_ACIRU</name>
<dbReference type="Pfam" id="PF13302">
    <property type="entry name" value="Acetyltransf_3"/>
    <property type="match status" value="1"/>
</dbReference>
<evidence type="ECO:0000313" key="6">
    <source>
        <dbReference type="Proteomes" id="UP000186308"/>
    </source>
</evidence>
<dbReference type="Proteomes" id="UP000186308">
    <property type="component" value="Unassembled WGS sequence"/>
</dbReference>
<comment type="caution">
    <text evidence="5">The sequence shown here is derived from an EMBL/GenBank/DDBJ whole genome shotgun (WGS) entry which is preliminary data.</text>
</comment>
<comment type="similarity">
    <text evidence="3">Belongs to the acetyltransferase family. RimJ subfamily.</text>
</comment>
<evidence type="ECO:0000256" key="1">
    <source>
        <dbReference type="ARBA" id="ARBA00022679"/>
    </source>
</evidence>
<reference evidence="5 6" key="1">
    <citation type="submission" date="2017-01" db="EMBL/GenBank/DDBJ databases">
        <authorList>
            <person name="Varghese N."/>
            <person name="Submissions S."/>
        </authorList>
    </citation>
    <scope>NUCLEOTIDE SEQUENCE [LARGE SCALE GENOMIC DNA]</scope>
    <source>
        <strain evidence="5 6">ATCC 35905</strain>
    </source>
</reference>
<dbReference type="InterPro" id="IPR051531">
    <property type="entry name" value="N-acetyltransferase"/>
</dbReference>
<dbReference type="GO" id="GO:0005737">
    <property type="term" value="C:cytoplasm"/>
    <property type="evidence" value="ECO:0007669"/>
    <property type="project" value="TreeGrafter"/>
</dbReference>
<dbReference type="PANTHER" id="PTHR43792">
    <property type="entry name" value="GNAT FAMILY, PUTATIVE (AFU_ORTHOLOGUE AFUA_3G00765)-RELATED-RELATED"/>
    <property type="match status" value="1"/>
</dbReference>
<evidence type="ECO:0000259" key="4">
    <source>
        <dbReference type="PROSITE" id="PS51186"/>
    </source>
</evidence>
<evidence type="ECO:0000256" key="2">
    <source>
        <dbReference type="ARBA" id="ARBA00023315"/>
    </source>
</evidence>
<evidence type="ECO:0000313" key="5">
    <source>
        <dbReference type="EMBL" id="SIQ73773.1"/>
    </source>
</evidence>
<dbReference type="Gene3D" id="3.40.630.30">
    <property type="match status" value="1"/>
</dbReference>
<sequence length="171" mass="18908">MILRPMVETDAAAVIEANRANRAYHAPWVQPPVDRASFDRWFASVAAGRTVSMLGSMPDGAVIGVLNFSEIVRGNFLSCYLGYYGMAAFAGRGLMSLCLRAGLIHMREAVGLHRVEANIQPGNLRSRALVERLGFRREGYSPAYLYIDGAWRDHERWAILLEAVSAVVPAR</sequence>
<dbReference type="PANTHER" id="PTHR43792:SF8">
    <property type="entry name" value="[RIBOSOMAL PROTEIN US5]-ALANINE N-ACETYLTRANSFERASE"/>
    <property type="match status" value="1"/>
</dbReference>
<protein>
    <submittedName>
        <fullName evidence="5">Ribosomal-protein-alanine N-acetyltransferase</fullName>
    </submittedName>
</protein>